<name>A0ACC3AKV2_9EURO</name>
<gene>
    <name evidence="1" type="ORF">H2198_000417</name>
</gene>
<evidence type="ECO:0000313" key="1">
    <source>
        <dbReference type="EMBL" id="KAJ9664199.1"/>
    </source>
</evidence>
<evidence type="ECO:0000313" key="2">
    <source>
        <dbReference type="Proteomes" id="UP001172386"/>
    </source>
</evidence>
<protein>
    <submittedName>
        <fullName evidence="1">Uncharacterized protein</fullName>
    </submittedName>
</protein>
<sequence>MNINQPPPIVSFDDDWPEFSNDSPWNLFGSLGDPAVDSRVCNRCILKKVKCGLQRPSCSRCAEVGHLCVYSSKKRKPGPPKGSIRKQINPSLRKISEAPTWKIKTRDAVEEQQPVNSSAPCNSTGSTFASTVPTAGFSTFEQPSITEPSSVIFANTDSASNVTSTEKIPVSSALQFRISLSQQGELLDDFLNHLNPAIGLFHETIIRRKYEAGAVDQNLLLIICAITIKILKQGAWWHVGNIDGCLEWLLTKYQLDEDDCRPALSIEDFQYACLVNFYCYYQQPGYKAWMRISQLSRKAYQYRLHQLDCGITDAPTTSFVRDKEEWRLVWWCIFRLDTHSNIATAAPFVIGLNSIKTALVPSSSCALMGNQLQPGSLIFLAEDTESISDTVYEIFSIGEAVTINMYIVAITIVREAAGLHTLAKQGCSGKLFSRLEALGQHIYNTYLALPASFTNMSRQILLSETPVEYNARLVCLSQLQTALLFLTMSLYLNSGESDRLLHWRRLLERVEILTSIVAHLDTQYLSVVEPSLAFLTYGMLGMLSVHARCELRSQIELRTSVEVMEDVLKHFLEGFAANWNLANVLLLLHRRDQRLLPEFLTTHDMDRMGREISGILNPESLQLLRGPSITLDTSVTSETEANIANFPDPNAGADTSTTHWLPYKMMFQAPTRIKTGCRTLRIKDSVHRDSKCNRHGLSGLNPDEDT</sequence>
<keyword evidence="2" id="KW-1185">Reference proteome</keyword>
<accession>A0ACC3AKV2</accession>
<dbReference type="Proteomes" id="UP001172386">
    <property type="component" value="Unassembled WGS sequence"/>
</dbReference>
<organism evidence="1 2">
    <name type="scientific">Neophaeococcomyces mojaviensis</name>
    <dbReference type="NCBI Taxonomy" id="3383035"/>
    <lineage>
        <taxon>Eukaryota</taxon>
        <taxon>Fungi</taxon>
        <taxon>Dikarya</taxon>
        <taxon>Ascomycota</taxon>
        <taxon>Pezizomycotina</taxon>
        <taxon>Eurotiomycetes</taxon>
        <taxon>Chaetothyriomycetidae</taxon>
        <taxon>Chaetothyriales</taxon>
        <taxon>Chaetothyriales incertae sedis</taxon>
        <taxon>Neophaeococcomyces</taxon>
    </lineage>
</organism>
<dbReference type="EMBL" id="JAPDRQ010000004">
    <property type="protein sequence ID" value="KAJ9664199.1"/>
    <property type="molecule type" value="Genomic_DNA"/>
</dbReference>
<reference evidence="1" key="1">
    <citation type="submission" date="2022-10" db="EMBL/GenBank/DDBJ databases">
        <title>Culturing micro-colonial fungi from biological soil crusts in the Mojave desert and describing Neophaeococcomyces mojavensis, and introducing the new genera and species Taxawa tesnikishii.</title>
        <authorList>
            <person name="Kurbessoian T."/>
            <person name="Stajich J.E."/>
        </authorList>
    </citation>
    <scope>NUCLEOTIDE SEQUENCE</scope>
    <source>
        <strain evidence="1">JES_112</strain>
    </source>
</reference>
<proteinExistence type="predicted"/>
<comment type="caution">
    <text evidence="1">The sequence shown here is derived from an EMBL/GenBank/DDBJ whole genome shotgun (WGS) entry which is preliminary data.</text>
</comment>